<sequence>MEVTDQWFGATVVSQNKKTGRVMVCAPRYRNYKTHLVRGEGRCILMTNNLRAEMYIEPCRNRAISDGYSMFAHCQAGFGTDITENDEVLVGAPGSINWKGMSFFKSISNDIEVYVSETLYKHVPEISNSSQLATVPSFSYLGWCGGLDILGK</sequence>
<dbReference type="GeneID" id="20205320"/>
<dbReference type="OrthoDB" id="5317514at2759"/>
<dbReference type="HOGENOM" id="CLU_1724297_0_0_1"/>
<proteinExistence type="predicted"/>
<gene>
    <name evidence="2" type="primary">20205320</name>
    <name evidence="1" type="ORF">HELRODRAFT_175240</name>
</gene>
<dbReference type="EMBL" id="AMQM01005180">
    <property type="status" value="NOT_ANNOTATED_CDS"/>
    <property type="molecule type" value="Genomic_DNA"/>
</dbReference>
<reference evidence="2" key="3">
    <citation type="submission" date="2015-06" db="UniProtKB">
        <authorList>
            <consortium name="EnsemblMetazoa"/>
        </authorList>
    </citation>
    <scope>IDENTIFICATION</scope>
</reference>
<dbReference type="PANTHER" id="PTHR23220">
    <property type="entry name" value="INTEGRIN ALPHA"/>
    <property type="match status" value="1"/>
</dbReference>
<dbReference type="EMBL" id="KB096864">
    <property type="protein sequence ID" value="ESO00762.1"/>
    <property type="molecule type" value="Genomic_DNA"/>
</dbReference>
<reference evidence="3" key="1">
    <citation type="submission" date="2012-12" db="EMBL/GenBank/DDBJ databases">
        <authorList>
            <person name="Hellsten U."/>
            <person name="Grimwood J."/>
            <person name="Chapman J.A."/>
            <person name="Shapiro H."/>
            <person name="Aerts A."/>
            <person name="Otillar R.P."/>
            <person name="Terry A.Y."/>
            <person name="Boore J.L."/>
            <person name="Simakov O."/>
            <person name="Marletaz F."/>
            <person name="Cho S.-J."/>
            <person name="Edsinger-Gonzales E."/>
            <person name="Havlak P."/>
            <person name="Kuo D.-H."/>
            <person name="Larsson T."/>
            <person name="Lv J."/>
            <person name="Arendt D."/>
            <person name="Savage R."/>
            <person name="Osoegawa K."/>
            <person name="de Jong P."/>
            <person name="Lindberg D.R."/>
            <person name="Seaver E.C."/>
            <person name="Weisblat D.A."/>
            <person name="Putnam N.H."/>
            <person name="Grigoriev I.V."/>
            <person name="Rokhsar D.S."/>
        </authorList>
    </citation>
    <scope>NUCLEOTIDE SEQUENCE</scope>
</reference>
<dbReference type="STRING" id="6412.T1F921"/>
<name>T1F921_HELRO</name>
<accession>T1F921</accession>
<dbReference type="RefSeq" id="XP_009020933.1">
    <property type="nucleotide sequence ID" value="XM_009022685.1"/>
</dbReference>
<organism evidence="2 3">
    <name type="scientific">Helobdella robusta</name>
    <name type="common">Californian leech</name>
    <dbReference type="NCBI Taxonomy" id="6412"/>
    <lineage>
        <taxon>Eukaryota</taxon>
        <taxon>Metazoa</taxon>
        <taxon>Spiralia</taxon>
        <taxon>Lophotrochozoa</taxon>
        <taxon>Annelida</taxon>
        <taxon>Clitellata</taxon>
        <taxon>Hirudinea</taxon>
        <taxon>Rhynchobdellida</taxon>
        <taxon>Glossiphoniidae</taxon>
        <taxon>Helobdella</taxon>
    </lineage>
</organism>
<evidence type="ECO:0000313" key="3">
    <source>
        <dbReference type="Proteomes" id="UP000015101"/>
    </source>
</evidence>
<protein>
    <submittedName>
        <fullName evidence="1 2">Uncharacterized protein</fullName>
    </submittedName>
</protein>
<dbReference type="PANTHER" id="PTHR23220:SF122">
    <property type="entry name" value="INTEGRIN ALPHA-PS1"/>
    <property type="match status" value="1"/>
</dbReference>
<dbReference type="KEGG" id="hro:HELRODRAFT_175240"/>
<dbReference type="CTD" id="20205320"/>
<reference evidence="1 3" key="2">
    <citation type="journal article" date="2013" name="Nature">
        <title>Insights into bilaterian evolution from three spiralian genomes.</title>
        <authorList>
            <person name="Simakov O."/>
            <person name="Marletaz F."/>
            <person name="Cho S.J."/>
            <person name="Edsinger-Gonzales E."/>
            <person name="Havlak P."/>
            <person name="Hellsten U."/>
            <person name="Kuo D.H."/>
            <person name="Larsson T."/>
            <person name="Lv J."/>
            <person name="Arendt D."/>
            <person name="Savage R."/>
            <person name="Osoegawa K."/>
            <person name="de Jong P."/>
            <person name="Grimwood J."/>
            <person name="Chapman J.A."/>
            <person name="Shapiro H."/>
            <person name="Aerts A."/>
            <person name="Otillar R.P."/>
            <person name="Terry A.Y."/>
            <person name="Boore J.L."/>
            <person name="Grigoriev I.V."/>
            <person name="Lindberg D.R."/>
            <person name="Seaver E.C."/>
            <person name="Weisblat D.A."/>
            <person name="Putnam N.H."/>
            <person name="Rokhsar D.S."/>
        </authorList>
    </citation>
    <scope>NUCLEOTIDE SEQUENCE</scope>
</reference>
<evidence type="ECO:0000313" key="2">
    <source>
        <dbReference type="EnsemblMetazoa" id="HelroP175240"/>
    </source>
</evidence>
<dbReference type="Gene3D" id="2.130.10.130">
    <property type="entry name" value="Integrin alpha, N-terminal"/>
    <property type="match status" value="1"/>
</dbReference>
<dbReference type="Proteomes" id="UP000015101">
    <property type="component" value="Unassembled WGS sequence"/>
</dbReference>
<dbReference type="SUPFAM" id="SSF69318">
    <property type="entry name" value="Integrin alpha N-terminal domain"/>
    <property type="match status" value="1"/>
</dbReference>
<keyword evidence="3" id="KW-1185">Reference proteome</keyword>
<evidence type="ECO:0000313" key="1">
    <source>
        <dbReference type="EMBL" id="ESO00762.1"/>
    </source>
</evidence>
<dbReference type="EnsemblMetazoa" id="HelroT175240">
    <property type="protein sequence ID" value="HelroP175240"/>
    <property type="gene ID" value="HelroG175240"/>
</dbReference>
<dbReference type="eggNOG" id="KOG3637">
    <property type="taxonomic scope" value="Eukaryota"/>
</dbReference>
<dbReference type="InParanoid" id="T1F921"/>
<dbReference type="AlphaFoldDB" id="T1F921"/>
<dbReference type="InterPro" id="IPR028994">
    <property type="entry name" value="Integrin_alpha_N"/>
</dbReference>